<organism evidence="2 3">
    <name type="scientific">Lasiosphaeria miniovina</name>
    <dbReference type="NCBI Taxonomy" id="1954250"/>
    <lineage>
        <taxon>Eukaryota</taxon>
        <taxon>Fungi</taxon>
        <taxon>Dikarya</taxon>
        <taxon>Ascomycota</taxon>
        <taxon>Pezizomycotina</taxon>
        <taxon>Sordariomycetes</taxon>
        <taxon>Sordariomycetidae</taxon>
        <taxon>Sordariales</taxon>
        <taxon>Lasiosphaeriaceae</taxon>
        <taxon>Lasiosphaeria</taxon>
    </lineage>
</organism>
<protein>
    <submittedName>
        <fullName evidence="2">Uncharacterized protein</fullName>
    </submittedName>
</protein>
<accession>A0AA40E3H8</accession>
<dbReference type="AlphaFoldDB" id="A0AA40E3H8"/>
<name>A0AA40E3H8_9PEZI</name>
<gene>
    <name evidence="2" type="ORF">B0T26DRAFT_229822</name>
</gene>
<dbReference type="Proteomes" id="UP001172101">
    <property type="component" value="Unassembled WGS sequence"/>
</dbReference>
<reference evidence="2" key="1">
    <citation type="submission" date="2023-06" db="EMBL/GenBank/DDBJ databases">
        <title>Genome-scale phylogeny and comparative genomics of the fungal order Sordariales.</title>
        <authorList>
            <consortium name="Lawrence Berkeley National Laboratory"/>
            <person name="Hensen N."/>
            <person name="Bonometti L."/>
            <person name="Westerberg I."/>
            <person name="Brannstrom I.O."/>
            <person name="Guillou S."/>
            <person name="Cros-Aarteil S."/>
            <person name="Calhoun S."/>
            <person name="Haridas S."/>
            <person name="Kuo A."/>
            <person name="Mondo S."/>
            <person name="Pangilinan J."/>
            <person name="Riley R."/>
            <person name="LaButti K."/>
            <person name="Andreopoulos B."/>
            <person name="Lipzen A."/>
            <person name="Chen C."/>
            <person name="Yanf M."/>
            <person name="Daum C."/>
            <person name="Ng V."/>
            <person name="Clum A."/>
            <person name="Steindorff A."/>
            <person name="Ohm R."/>
            <person name="Martin F."/>
            <person name="Silar P."/>
            <person name="Natvig D."/>
            <person name="Lalanne C."/>
            <person name="Gautier V."/>
            <person name="Ament-velasquez S.L."/>
            <person name="Kruys A."/>
            <person name="Hutchinson M.I."/>
            <person name="Powell A.J."/>
            <person name="Barry K."/>
            <person name="Miller A.N."/>
            <person name="Grigoriev I.V."/>
            <person name="Debuchy R."/>
            <person name="Gladieux P."/>
            <person name="Thoren M.H."/>
            <person name="Johannesson H."/>
        </authorList>
    </citation>
    <scope>NUCLEOTIDE SEQUENCE</scope>
    <source>
        <strain evidence="2">SMH2392-1A</strain>
    </source>
</reference>
<proteinExistence type="predicted"/>
<dbReference type="RefSeq" id="XP_060298645.1">
    <property type="nucleotide sequence ID" value="XM_060433891.1"/>
</dbReference>
<evidence type="ECO:0000313" key="3">
    <source>
        <dbReference type="Proteomes" id="UP001172101"/>
    </source>
</evidence>
<dbReference type="EMBL" id="JAUIRO010000003">
    <property type="protein sequence ID" value="KAK0722721.1"/>
    <property type="molecule type" value="Genomic_DNA"/>
</dbReference>
<evidence type="ECO:0000313" key="2">
    <source>
        <dbReference type="EMBL" id="KAK0722721.1"/>
    </source>
</evidence>
<evidence type="ECO:0000256" key="1">
    <source>
        <dbReference type="SAM" id="SignalP"/>
    </source>
</evidence>
<dbReference type="GeneID" id="85317161"/>
<feature type="signal peptide" evidence="1">
    <location>
        <begin position="1"/>
        <end position="40"/>
    </location>
</feature>
<comment type="caution">
    <text evidence="2">The sequence shown here is derived from an EMBL/GenBank/DDBJ whole genome shotgun (WGS) entry which is preliminary data.</text>
</comment>
<keyword evidence="1" id="KW-0732">Signal</keyword>
<sequence>MQQGRACQRGLVLSRQHLFFVDLHLCACLLPLLCPSRASSDFIFFPPASALVLALPRFSSRNLFPASEPGQWRRETRLTTRRHGTSIFAVPPRRAAAAVSRRWVAAAASSLRMSLCSAEAPTREMAMATETETATAASGPS</sequence>
<keyword evidence="3" id="KW-1185">Reference proteome</keyword>
<feature type="chain" id="PRO_5041202275" evidence="1">
    <location>
        <begin position="41"/>
        <end position="141"/>
    </location>
</feature>